<evidence type="ECO:0000313" key="2">
    <source>
        <dbReference type="Proteomes" id="UP001607303"/>
    </source>
</evidence>
<evidence type="ECO:0000313" key="1">
    <source>
        <dbReference type="EMBL" id="KAL2736194.1"/>
    </source>
</evidence>
<accession>A0ABD2BTT3</accession>
<proteinExistence type="predicted"/>
<sequence>MKPHHEKGEKKKEKSRDCDDTADCSFITVRPQRRDAKDRFPVCDGEKRMVRVVNPEEDDEAVEKFRGLRSSKRDSCSFEEEEKNKKTKMVMVKEEVEVVEEEDEEEEEEESCNLDVEEQTRFYSRLQFLIAARKKIAVKFLSRRNW</sequence>
<gene>
    <name evidence="1" type="ORF">V1477_012703</name>
</gene>
<organism evidence="1 2">
    <name type="scientific">Vespula maculifrons</name>
    <name type="common">Eastern yellow jacket</name>
    <name type="synonym">Wasp</name>
    <dbReference type="NCBI Taxonomy" id="7453"/>
    <lineage>
        <taxon>Eukaryota</taxon>
        <taxon>Metazoa</taxon>
        <taxon>Ecdysozoa</taxon>
        <taxon>Arthropoda</taxon>
        <taxon>Hexapoda</taxon>
        <taxon>Insecta</taxon>
        <taxon>Pterygota</taxon>
        <taxon>Neoptera</taxon>
        <taxon>Endopterygota</taxon>
        <taxon>Hymenoptera</taxon>
        <taxon>Apocrita</taxon>
        <taxon>Aculeata</taxon>
        <taxon>Vespoidea</taxon>
        <taxon>Vespidae</taxon>
        <taxon>Vespinae</taxon>
        <taxon>Vespula</taxon>
    </lineage>
</organism>
<dbReference type="EMBL" id="JAYRBN010000066">
    <property type="protein sequence ID" value="KAL2736194.1"/>
    <property type="molecule type" value="Genomic_DNA"/>
</dbReference>
<reference evidence="1 2" key="1">
    <citation type="journal article" date="2024" name="Ann. Entomol. Soc. Am.">
        <title>Genomic analyses of the southern and eastern yellowjacket wasps (Hymenoptera: Vespidae) reveal evolutionary signatures of social life.</title>
        <authorList>
            <person name="Catto M.A."/>
            <person name="Caine P.B."/>
            <person name="Orr S.E."/>
            <person name="Hunt B.G."/>
            <person name="Goodisman M.A.D."/>
        </authorList>
    </citation>
    <scope>NUCLEOTIDE SEQUENCE [LARGE SCALE GENOMIC DNA]</scope>
    <source>
        <strain evidence="1">232</strain>
        <tissue evidence="1">Head and thorax</tissue>
    </source>
</reference>
<dbReference type="AlphaFoldDB" id="A0ABD2BTT3"/>
<dbReference type="Proteomes" id="UP001607303">
    <property type="component" value="Unassembled WGS sequence"/>
</dbReference>
<comment type="caution">
    <text evidence="1">The sequence shown here is derived from an EMBL/GenBank/DDBJ whole genome shotgun (WGS) entry which is preliminary data.</text>
</comment>
<keyword evidence="2" id="KW-1185">Reference proteome</keyword>
<name>A0ABD2BTT3_VESMC</name>
<protein>
    <submittedName>
        <fullName evidence="1">Uncharacterized protein</fullName>
    </submittedName>
</protein>